<dbReference type="InterPro" id="IPR047525">
    <property type="entry name" value="TfoX-like"/>
</dbReference>
<feature type="domain" description="TfoX C-terminal" evidence="2">
    <location>
        <begin position="127"/>
        <end position="202"/>
    </location>
</feature>
<dbReference type="Proteomes" id="UP000008332">
    <property type="component" value="Chromosome"/>
</dbReference>
<dbReference type="Gene3D" id="3.30.1460.30">
    <property type="entry name" value="YgaC/TfoX-N like chaperone"/>
    <property type="match status" value="1"/>
</dbReference>
<dbReference type="EMBL" id="CP000267">
    <property type="protein sequence ID" value="ABD71180.1"/>
    <property type="molecule type" value="Genomic_DNA"/>
</dbReference>
<gene>
    <name evidence="3" type="ordered locus">Rfer_3473</name>
</gene>
<keyword evidence="4" id="KW-1185">Reference proteome</keyword>
<sequence>MSTTQSIIDFLLDQLADCGAVTARKMFGEYCLYYDGRPVGLVCDNQLFLKNTVQGRGLLEEVVEAAPYPRARPHLLLTADQWDDRHNLCQLVRVTADALSLVEAPGPVKVRTAPAKPGGVAQGAAASVATLPNLGPKSRQMLEAAGIRTLAQLKKLGSVVAYAKVKRCSGSASLNLLWALEGALSGLPWQVVAREHRTSLLLALEQHEQGADRRPSP</sequence>
<accession>Q21SS3</accession>
<dbReference type="InterPro" id="IPR007076">
    <property type="entry name" value="TfoX_N"/>
</dbReference>
<dbReference type="eggNOG" id="COG3070">
    <property type="taxonomic scope" value="Bacteria"/>
</dbReference>
<dbReference type="KEGG" id="rfr:Rfer_3473"/>
<name>Q21SS3_ALBFT</name>
<dbReference type="PANTHER" id="PTHR36121">
    <property type="entry name" value="PROTEIN SXY"/>
    <property type="match status" value="1"/>
</dbReference>
<evidence type="ECO:0000313" key="4">
    <source>
        <dbReference type="Proteomes" id="UP000008332"/>
    </source>
</evidence>
<dbReference type="RefSeq" id="WP_011465743.1">
    <property type="nucleotide sequence ID" value="NC_007908.1"/>
</dbReference>
<dbReference type="InterPro" id="IPR007077">
    <property type="entry name" value="TfoX_C"/>
</dbReference>
<evidence type="ECO:0000259" key="1">
    <source>
        <dbReference type="Pfam" id="PF04993"/>
    </source>
</evidence>
<evidence type="ECO:0000259" key="2">
    <source>
        <dbReference type="Pfam" id="PF04994"/>
    </source>
</evidence>
<dbReference type="Pfam" id="PF04994">
    <property type="entry name" value="TfoX_C"/>
    <property type="match status" value="1"/>
</dbReference>
<dbReference type="AlphaFoldDB" id="Q21SS3"/>
<dbReference type="PANTHER" id="PTHR36121:SF1">
    <property type="entry name" value="PROTEIN SXY"/>
    <property type="match status" value="1"/>
</dbReference>
<reference evidence="4" key="1">
    <citation type="submission" date="2006-02" db="EMBL/GenBank/DDBJ databases">
        <title>Complete sequence of chromosome of Rhodoferax ferrireducens DSM 15236.</title>
        <authorList>
            <person name="Copeland A."/>
            <person name="Lucas S."/>
            <person name="Lapidus A."/>
            <person name="Barry K."/>
            <person name="Detter J.C."/>
            <person name="Glavina del Rio T."/>
            <person name="Hammon N."/>
            <person name="Israni S."/>
            <person name="Pitluck S."/>
            <person name="Brettin T."/>
            <person name="Bruce D."/>
            <person name="Han C."/>
            <person name="Tapia R."/>
            <person name="Gilna P."/>
            <person name="Kiss H."/>
            <person name="Schmutz J."/>
            <person name="Larimer F."/>
            <person name="Land M."/>
            <person name="Kyrpides N."/>
            <person name="Ivanova N."/>
            <person name="Richardson P."/>
        </authorList>
    </citation>
    <scope>NUCLEOTIDE SEQUENCE [LARGE SCALE GENOMIC DNA]</scope>
    <source>
        <strain evidence="4">ATCC BAA-621 / DSM 15236 / T118</strain>
    </source>
</reference>
<feature type="domain" description="TfoX N-terminal" evidence="1">
    <location>
        <begin position="13"/>
        <end position="98"/>
    </location>
</feature>
<dbReference type="Gene3D" id="1.10.150.20">
    <property type="entry name" value="5' to 3' exonuclease, C-terminal subdomain"/>
    <property type="match status" value="1"/>
</dbReference>
<dbReference type="Pfam" id="PF04993">
    <property type="entry name" value="TfoX_N"/>
    <property type="match status" value="1"/>
</dbReference>
<dbReference type="HOGENOM" id="CLU_1271466_0_0_4"/>
<dbReference type="STRING" id="338969.Rfer_3473"/>
<proteinExistence type="predicted"/>
<dbReference type="SUPFAM" id="SSF159894">
    <property type="entry name" value="YgaC/TfoX-N like"/>
    <property type="match status" value="1"/>
</dbReference>
<organism evidence="3 4">
    <name type="scientific">Albidiferax ferrireducens (strain ATCC BAA-621 / DSM 15236 / T118)</name>
    <name type="common">Rhodoferax ferrireducens</name>
    <dbReference type="NCBI Taxonomy" id="338969"/>
    <lineage>
        <taxon>Bacteria</taxon>
        <taxon>Pseudomonadati</taxon>
        <taxon>Pseudomonadota</taxon>
        <taxon>Betaproteobacteria</taxon>
        <taxon>Burkholderiales</taxon>
        <taxon>Comamonadaceae</taxon>
        <taxon>Rhodoferax</taxon>
    </lineage>
</organism>
<protein>
    <submittedName>
        <fullName evidence="3">Regulator of competence-specific genes</fullName>
    </submittedName>
</protein>
<evidence type="ECO:0000313" key="3">
    <source>
        <dbReference type="EMBL" id="ABD71180.1"/>
    </source>
</evidence>